<dbReference type="RefSeq" id="WP_156477157.1">
    <property type="nucleotide sequence ID" value="NZ_BAPF01000029.1"/>
</dbReference>
<dbReference type="Proteomes" id="UP001065047">
    <property type="component" value="Unassembled WGS sequence"/>
</dbReference>
<comment type="caution">
    <text evidence="1">The sequence shown here is derived from an EMBL/GenBank/DDBJ whole genome shotgun (WGS) entry which is preliminary data.</text>
</comment>
<dbReference type="EMBL" id="BAPF01000029">
    <property type="protein sequence ID" value="GBQ80173.1"/>
    <property type="molecule type" value="Genomic_DNA"/>
</dbReference>
<evidence type="ECO:0000313" key="2">
    <source>
        <dbReference type="Proteomes" id="UP001065047"/>
    </source>
</evidence>
<dbReference type="GeneID" id="98311911"/>
<protein>
    <submittedName>
        <fullName evidence="1">Uncharacterized protein</fullName>
    </submittedName>
</protein>
<evidence type="ECO:0000313" key="1">
    <source>
        <dbReference type="EMBL" id="GBQ80173.1"/>
    </source>
</evidence>
<name>A0ABQ0PUE4_9PROT</name>
<gene>
    <name evidence="1" type="ORF">AA14337_1646</name>
</gene>
<accession>A0ABQ0PUE4</accession>
<reference evidence="1" key="1">
    <citation type="submission" date="2013-04" db="EMBL/GenBank/DDBJ databases">
        <title>The genome sequencing project of 58 acetic acid bacteria.</title>
        <authorList>
            <person name="Okamoto-Kainuma A."/>
            <person name="Ishikawa M."/>
            <person name="Umino S."/>
            <person name="Koizumi Y."/>
            <person name="Shiwa Y."/>
            <person name="Yoshikawa H."/>
            <person name="Matsutani M."/>
            <person name="Matsushita K."/>
        </authorList>
    </citation>
    <scope>NUCLEOTIDE SEQUENCE</scope>
    <source>
        <strain evidence="1">DSM 14337</strain>
    </source>
</reference>
<keyword evidence="2" id="KW-1185">Reference proteome</keyword>
<organism evidence="1 2">
    <name type="scientific">Acetobacter malorum DSM 14337</name>
    <dbReference type="NCBI Taxonomy" id="1307910"/>
    <lineage>
        <taxon>Bacteria</taxon>
        <taxon>Pseudomonadati</taxon>
        <taxon>Pseudomonadota</taxon>
        <taxon>Alphaproteobacteria</taxon>
        <taxon>Acetobacterales</taxon>
        <taxon>Acetobacteraceae</taxon>
        <taxon>Acetobacter</taxon>
    </lineage>
</organism>
<proteinExistence type="predicted"/>
<sequence length="52" mass="5890">MEKRHSPVLIGISITFCSVMPVAQAFAEDGNVSSVTIFKNKELKNDRYKKNF</sequence>